<dbReference type="EMBL" id="QREG01000013">
    <property type="protein sequence ID" value="RED97051.1"/>
    <property type="molecule type" value="Genomic_DNA"/>
</dbReference>
<dbReference type="OrthoDB" id="1491962at2"/>
<protein>
    <submittedName>
        <fullName evidence="1">Uncharacterized protein</fullName>
    </submittedName>
</protein>
<name>A0A3D9L319_MARFU</name>
<proteinExistence type="predicted"/>
<sequence>MTFFDQIYERLFPSKQAEGVVMQELIKRKDSYLEDYNRWKNSYKKTDMVQAVADSYRLKLDRMVGEPDVHILNTSLSNGFAISYHEHLGVTEFKFLFDWLAEKVQQLNYKKANADITITEKKDFVETKEKYYFKPRQLKNETEELRQYFGNILIEHIVIDKRPSYIKLTANTYSDRQYQKPDSFELLAKYLFENT</sequence>
<reference evidence="1 2" key="1">
    <citation type="submission" date="2018-07" db="EMBL/GenBank/DDBJ databases">
        <title>Genomic Encyclopedia of Type Strains, Phase IV (KMG-IV): sequencing the most valuable type-strain genomes for metagenomic binning, comparative biology and taxonomic classification.</title>
        <authorList>
            <person name="Goeker M."/>
        </authorList>
    </citation>
    <scope>NUCLEOTIDE SEQUENCE [LARGE SCALE GENOMIC DNA]</scope>
    <source>
        <strain evidence="1 2">DSM 4134</strain>
    </source>
</reference>
<organism evidence="1 2">
    <name type="scientific">Marinoscillum furvescens DSM 4134</name>
    <dbReference type="NCBI Taxonomy" id="1122208"/>
    <lineage>
        <taxon>Bacteria</taxon>
        <taxon>Pseudomonadati</taxon>
        <taxon>Bacteroidota</taxon>
        <taxon>Cytophagia</taxon>
        <taxon>Cytophagales</taxon>
        <taxon>Reichenbachiellaceae</taxon>
        <taxon>Marinoscillum</taxon>
    </lineage>
</organism>
<keyword evidence="2" id="KW-1185">Reference proteome</keyword>
<accession>A0A3D9L319</accession>
<gene>
    <name evidence="1" type="ORF">C7460_113100</name>
</gene>
<evidence type="ECO:0000313" key="1">
    <source>
        <dbReference type="EMBL" id="RED97051.1"/>
    </source>
</evidence>
<dbReference type="RefSeq" id="WP_115868792.1">
    <property type="nucleotide sequence ID" value="NZ_QREG01000013.1"/>
</dbReference>
<dbReference type="AlphaFoldDB" id="A0A3D9L319"/>
<dbReference type="Proteomes" id="UP000256779">
    <property type="component" value="Unassembled WGS sequence"/>
</dbReference>
<comment type="caution">
    <text evidence="1">The sequence shown here is derived from an EMBL/GenBank/DDBJ whole genome shotgun (WGS) entry which is preliminary data.</text>
</comment>
<evidence type="ECO:0000313" key="2">
    <source>
        <dbReference type="Proteomes" id="UP000256779"/>
    </source>
</evidence>